<name>A0A1X0R7H2_RHIZD</name>
<gene>
    <name evidence="1" type="ORF">BCV72DRAFT_225799</name>
</gene>
<dbReference type="OrthoDB" id="2207923at2759"/>
<organism evidence="1">
    <name type="scientific">Rhizopus microsporus var. microsporus</name>
    <dbReference type="NCBI Taxonomy" id="86635"/>
    <lineage>
        <taxon>Eukaryota</taxon>
        <taxon>Fungi</taxon>
        <taxon>Fungi incertae sedis</taxon>
        <taxon>Mucoromycota</taxon>
        <taxon>Mucoromycotina</taxon>
        <taxon>Mucoromycetes</taxon>
        <taxon>Mucorales</taxon>
        <taxon>Mucorineae</taxon>
        <taxon>Rhizopodaceae</taxon>
        <taxon>Rhizopus</taxon>
    </lineage>
</organism>
<dbReference type="EMBL" id="KV921896">
    <property type="protein sequence ID" value="ORE07911.1"/>
    <property type="molecule type" value="Genomic_DNA"/>
</dbReference>
<dbReference type="AlphaFoldDB" id="A0A1X0R7H2"/>
<evidence type="ECO:0000313" key="1">
    <source>
        <dbReference type="EMBL" id="ORE07911.1"/>
    </source>
</evidence>
<accession>A0A1X0R7H2</accession>
<dbReference type="Proteomes" id="UP000242414">
    <property type="component" value="Unassembled WGS sequence"/>
</dbReference>
<sequence>MKSVFTGVCVIDEEVNCFHYVIWHLLGTTIVTVDELKLHCDEYRLRSVDKELSRRNIRSNEHCKYDGCILTLIDGVRIELVLLKVTGPFKLDDESRFLKDHVKAGYGLIVMLNEITTLTNLLHLIHSPLFVSSYMQRKTSCGSGALRCLPLIFTYRTC</sequence>
<proteinExistence type="predicted"/>
<dbReference type="VEuPathDB" id="FungiDB:BCV72DRAFT_225799"/>
<reference evidence="1" key="1">
    <citation type="journal article" date="2016" name="Proc. Natl. Acad. Sci. U.S.A.">
        <title>Lipid metabolic changes in an early divergent fungus govern the establishment of a mutualistic symbiosis with endobacteria.</title>
        <authorList>
            <person name="Lastovetsky O.A."/>
            <person name="Gaspar M.L."/>
            <person name="Mondo S.J."/>
            <person name="LaButti K.M."/>
            <person name="Sandor L."/>
            <person name="Grigoriev I.V."/>
            <person name="Henry S.A."/>
            <person name="Pawlowska T.E."/>
        </authorList>
    </citation>
    <scope>NUCLEOTIDE SEQUENCE [LARGE SCALE GENOMIC DNA]</scope>
    <source>
        <strain evidence="1">ATCC 52814</strain>
    </source>
</reference>
<protein>
    <submittedName>
        <fullName evidence="1">Uncharacterized protein</fullName>
    </submittedName>
</protein>